<sequence length="208" mass="24542">MSLDFENIFHKYQLKIQGIIHIGAHYGQEYEIYQNYQIPNLVFFEPLSHNFEILQGHVGNTTSNTRLFQKALGNDNKKIKMYVERANKGMSSSILKPNKHLEQYPQIVFDSEEIVDMVRLDDILEDKENYNFIVIDVQGYELEVFKGSQETLKTIDYIITEVNREELYENCARVEQLDEFLGEFDFKRVETNWEGETWGDAFYLKGNL</sequence>
<dbReference type="Pfam" id="PF05050">
    <property type="entry name" value="Methyltransf_21"/>
    <property type="match status" value="1"/>
</dbReference>
<evidence type="ECO:0000313" key="3">
    <source>
        <dbReference type="Proteomes" id="UP000177870"/>
    </source>
</evidence>
<reference evidence="3" key="1">
    <citation type="submission" date="2016-10" db="EMBL/GenBank/DDBJ databases">
        <title>Comparative genomics uncovers the prolific and rare metabolic potential of the cyanobacterial genus Moorea.</title>
        <authorList>
            <person name="Leao T."/>
            <person name="Castelao G."/>
            <person name="Korobeynikov A."/>
            <person name="Monroe E.A."/>
            <person name="Podell S."/>
            <person name="Glukhov E."/>
            <person name="Allen E."/>
            <person name="Gerwick W.H."/>
            <person name="Gerwick L."/>
        </authorList>
    </citation>
    <scope>NUCLEOTIDE SEQUENCE [LARGE SCALE GENOMIC DNA]</scope>
    <source>
        <strain evidence="3">PAL-8-15-08-1</strain>
    </source>
</reference>
<name>A0A1D8U3C6_9CYAN</name>
<dbReference type="PANTHER" id="PTHR36973">
    <property type="entry name" value="SLL1456 PROTEIN-RELATED"/>
    <property type="match status" value="1"/>
</dbReference>
<dbReference type="GO" id="GO:0008171">
    <property type="term" value="F:O-methyltransferase activity"/>
    <property type="evidence" value="ECO:0007669"/>
    <property type="project" value="TreeGrafter"/>
</dbReference>
<dbReference type="InterPro" id="IPR006342">
    <property type="entry name" value="FkbM_mtfrase"/>
</dbReference>
<dbReference type="SUPFAM" id="SSF53335">
    <property type="entry name" value="S-adenosyl-L-methionine-dependent methyltransferases"/>
    <property type="match status" value="1"/>
</dbReference>
<evidence type="ECO:0000259" key="1">
    <source>
        <dbReference type="Pfam" id="PF05050"/>
    </source>
</evidence>
<dbReference type="KEGG" id="mpro:BJP34_19095"/>
<feature type="domain" description="Methyltransferase FkbM" evidence="1">
    <location>
        <begin position="21"/>
        <end position="187"/>
    </location>
</feature>
<organism evidence="2 3">
    <name type="scientific">Moorena producens PAL-8-15-08-1</name>
    <dbReference type="NCBI Taxonomy" id="1458985"/>
    <lineage>
        <taxon>Bacteria</taxon>
        <taxon>Bacillati</taxon>
        <taxon>Cyanobacteriota</taxon>
        <taxon>Cyanophyceae</taxon>
        <taxon>Coleofasciculales</taxon>
        <taxon>Coleofasciculaceae</taxon>
        <taxon>Moorena</taxon>
    </lineage>
</organism>
<dbReference type="EMBL" id="CP017599">
    <property type="protein sequence ID" value="AOX04401.1"/>
    <property type="molecule type" value="Genomic_DNA"/>
</dbReference>
<dbReference type="InterPro" id="IPR053188">
    <property type="entry name" value="FkbM_Methyltransferase"/>
</dbReference>
<gene>
    <name evidence="2" type="ORF">BJP34_19095</name>
</gene>
<proteinExistence type="predicted"/>
<accession>A0A1D8U3C6</accession>
<dbReference type="InterPro" id="IPR029063">
    <property type="entry name" value="SAM-dependent_MTases_sf"/>
</dbReference>
<dbReference type="AlphaFoldDB" id="A0A1D8U3C6"/>
<dbReference type="Gene3D" id="3.40.50.150">
    <property type="entry name" value="Vaccinia Virus protein VP39"/>
    <property type="match status" value="1"/>
</dbReference>
<evidence type="ECO:0000313" key="2">
    <source>
        <dbReference type="EMBL" id="AOX04401.1"/>
    </source>
</evidence>
<protein>
    <recommendedName>
        <fullName evidence="1">Methyltransferase FkbM domain-containing protein</fullName>
    </recommendedName>
</protein>
<dbReference type="NCBIfam" id="TIGR01444">
    <property type="entry name" value="fkbM_fam"/>
    <property type="match status" value="1"/>
</dbReference>
<dbReference type="Proteomes" id="UP000177870">
    <property type="component" value="Chromosome"/>
</dbReference>
<dbReference type="PANTHER" id="PTHR36973:SF4">
    <property type="entry name" value="NODULATION PROTEIN"/>
    <property type="match status" value="1"/>
</dbReference>